<sequence length="439" mass="47735">MMRRSFGGGSGGMGGGGADSNGGGMLRAVQRAVRTGGTLNGAAQESSHSSTITAKTWRTATNAFNNNKGSNASTALSLSSSSPFSTIPWDSSSYNTEEGEDWECLDGYEDEKVNIVFDDYILGPVPSTDEVHHAVSALQHKVVPDCCLAESKTESHCTLLMWTECPTSSFSGTHATSLNSSGCNLDKEKGGEELRPERLAYQNNAIIRQSFRMILQLVKISILVGSSMRVLEPSYFSCSSNNSLGYKSNEDTTDELTSSINLTREVLSSSGSVSDWIEPSMHICNSKLLQSYGSSRVYDAFHLLQTEPSIQKMVISLSSDKAVWDAFLNNEAVREIRDSLKPVDAADNGLPARSSEEGFDKSDSDGTIDIISWIVVNTKGKMMEIVEKIIDVVNEWFQPPEKEKTSEGNTDSFDEKLRTSFFLSVVVLLVVVVARAQCA</sequence>
<evidence type="ECO:0000313" key="3">
    <source>
        <dbReference type="Proteomes" id="UP001291623"/>
    </source>
</evidence>
<dbReference type="AlphaFoldDB" id="A0AAE1RHM6"/>
<proteinExistence type="predicted"/>
<feature type="region of interest" description="Disordered" evidence="1">
    <location>
        <begin position="1"/>
        <end position="24"/>
    </location>
</feature>
<keyword evidence="3" id="KW-1185">Reference proteome</keyword>
<comment type="caution">
    <text evidence="2">The sequence shown here is derived from an EMBL/GenBank/DDBJ whole genome shotgun (WGS) entry which is preliminary data.</text>
</comment>
<dbReference type="PANTHER" id="PTHR33625:SF3">
    <property type="entry name" value="OS04G0550700 PROTEIN"/>
    <property type="match status" value="1"/>
</dbReference>
<protein>
    <submittedName>
        <fullName evidence="2">Uncharacterized protein</fullName>
    </submittedName>
</protein>
<evidence type="ECO:0000256" key="1">
    <source>
        <dbReference type="SAM" id="MobiDB-lite"/>
    </source>
</evidence>
<dbReference type="Proteomes" id="UP001291623">
    <property type="component" value="Unassembled WGS sequence"/>
</dbReference>
<gene>
    <name evidence="2" type="ORF">RND71_030481</name>
</gene>
<evidence type="ECO:0000313" key="2">
    <source>
        <dbReference type="EMBL" id="KAK4351168.1"/>
    </source>
</evidence>
<name>A0AAE1RHM6_9SOLA</name>
<dbReference type="EMBL" id="JAVYJV010000016">
    <property type="protein sequence ID" value="KAK4351168.1"/>
    <property type="molecule type" value="Genomic_DNA"/>
</dbReference>
<accession>A0AAE1RHM6</accession>
<dbReference type="PANTHER" id="PTHR33625">
    <property type="entry name" value="OS08G0179900 PROTEIN"/>
    <property type="match status" value="1"/>
</dbReference>
<reference evidence="2" key="1">
    <citation type="submission" date="2023-12" db="EMBL/GenBank/DDBJ databases">
        <title>Genome assembly of Anisodus tanguticus.</title>
        <authorList>
            <person name="Wang Y.-J."/>
        </authorList>
    </citation>
    <scope>NUCLEOTIDE SEQUENCE</scope>
    <source>
        <strain evidence="2">KB-2021</strain>
        <tissue evidence="2">Leaf</tissue>
    </source>
</reference>
<organism evidence="2 3">
    <name type="scientific">Anisodus tanguticus</name>
    <dbReference type="NCBI Taxonomy" id="243964"/>
    <lineage>
        <taxon>Eukaryota</taxon>
        <taxon>Viridiplantae</taxon>
        <taxon>Streptophyta</taxon>
        <taxon>Embryophyta</taxon>
        <taxon>Tracheophyta</taxon>
        <taxon>Spermatophyta</taxon>
        <taxon>Magnoliopsida</taxon>
        <taxon>eudicotyledons</taxon>
        <taxon>Gunneridae</taxon>
        <taxon>Pentapetalae</taxon>
        <taxon>asterids</taxon>
        <taxon>lamiids</taxon>
        <taxon>Solanales</taxon>
        <taxon>Solanaceae</taxon>
        <taxon>Solanoideae</taxon>
        <taxon>Hyoscyameae</taxon>
        <taxon>Anisodus</taxon>
    </lineage>
</organism>